<organism evidence="1 2">
    <name type="scientific">Marchantia polymorpha</name>
    <name type="common">Common liverwort</name>
    <name type="synonym">Marchantia aquatica</name>
    <dbReference type="NCBI Taxonomy" id="3197"/>
    <lineage>
        <taxon>Eukaryota</taxon>
        <taxon>Viridiplantae</taxon>
        <taxon>Streptophyta</taxon>
        <taxon>Embryophyta</taxon>
        <taxon>Marchantiophyta</taxon>
        <taxon>Marchantiopsida</taxon>
        <taxon>Marchantiidae</taxon>
        <taxon>Marchantiales</taxon>
        <taxon>Marchantiaceae</taxon>
        <taxon>Marchantia</taxon>
    </lineage>
</organism>
<dbReference type="Proteomes" id="UP000244005">
    <property type="component" value="Unassembled WGS sequence"/>
</dbReference>
<keyword evidence="2" id="KW-1185">Reference proteome</keyword>
<dbReference type="AlphaFoldDB" id="A0A2R6X0L4"/>
<proteinExistence type="predicted"/>
<reference evidence="2" key="1">
    <citation type="journal article" date="2017" name="Cell">
        <title>Insights into land plant evolution garnered from the Marchantia polymorpha genome.</title>
        <authorList>
            <person name="Bowman J.L."/>
            <person name="Kohchi T."/>
            <person name="Yamato K.T."/>
            <person name="Jenkins J."/>
            <person name="Shu S."/>
            <person name="Ishizaki K."/>
            <person name="Yamaoka S."/>
            <person name="Nishihama R."/>
            <person name="Nakamura Y."/>
            <person name="Berger F."/>
            <person name="Adam C."/>
            <person name="Aki S.S."/>
            <person name="Althoff F."/>
            <person name="Araki T."/>
            <person name="Arteaga-Vazquez M.A."/>
            <person name="Balasubrmanian S."/>
            <person name="Barry K."/>
            <person name="Bauer D."/>
            <person name="Boehm C.R."/>
            <person name="Briginshaw L."/>
            <person name="Caballero-Perez J."/>
            <person name="Catarino B."/>
            <person name="Chen F."/>
            <person name="Chiyoda S."/>
            <person name="Chovatia M."/>
            <person name="Davies K.M."/>
            <person name="Delmans M."/>
            <person name="Demura T."/>
            <person name="Dierschke T."/>
            <person name="Dolan L."/>
            <person name="Dorantes-Acosta A.E."/>
            <person name="Eklund D.M."/>
            <person name="Florent S.N."/>
            <person name="Flores-Sandoval E."/>
            <person name="Fujiyama A."/>
            <person name="Fukuzawa H."/>
            <person name="Galik B."/>
            <person name="Grimanelli D."/>
            <person name="Grimwood J."/>
            <person name="Grossniklaus U."/>
            <person name="Hamada T."/>
            <person name="Haseloff J."/>
            <person name="Hetherington A.J."/>
            <person name="Higo A."/>
            <person name="Hirakawa Y."/>
            <person name="Hundley H.N."/>
            <person name="Ikeda Y."/>
            <person name="Inoue K."/>
            <person name="Inoue S.I."/>
            <person name="Ishida S."/>
            <person name="Jia Q."/>
            <person name="Kakita M."/>
            <person name="Kanazawa T."/>
            <person name="Kawai Y."/>
            <person name="Kawashima T."/>
            <person name="Kennedy M."/>
            <person name="Kinose K."/>
            <person name="Kinoshita T."/>
            <person name="Kohara Y."/>
            <person name="Koide E."/>
            <person name="Komatsu K."/>
            <person name="Kopischke S."/>
            <person name="Kubo M."/>
            <person name="Kyozuka J."/>
            <person name="Lagercrantz U."/>
            <person name="Lin S.S."/>
            <person name="Lindquist E."/>
            <person name="Lipzen A.M."/>
            <person name="Lu C.W."/>
            <person name="De Luna E."/>
            <person name="Martienssen R.A."/>
            <person name="Minamino N."/>
            <person name="Mizutani M."/>
            <person name="Mizutani M."/>
            <person name="Mochizuki N."/>
            <person name="Monte I."/>
            <person name="Mosher R."/>
            <person name="Nagasaki H."/>
            <person name="Nakagami H."/>
            <person name="Naramoto S."/>
            <person name="Nishitani K."/>
            <person name="Ohtani M."/>
            <person name="Okamoto T."/>
            <person name="Okumura M."/>
            <person name="Phillips J."/>
            <person name="Pollak B."/>
            <person name="Reinders A."/>
            <person name="Rovekamp M."/>
            <person name="Sano R."/>
            <person name="Sawa S."/>
            <person name="Schmid M.W."/>
            <person name="Shirakawa M."/>
            <person name="Solano R."/>
            <person name="Spunde A."/>
            <person name="Suetsugu N."/>
            <person name="Sugano S."/>
            <person name="Sugiyama A."/>
            <person name="Sun R."/>
            <person name="Suzuki Y."/>
            <person name="Takenaka M."/>
            <person name="Takezawa D."/>
            <person name="Tomogane H."/>
            <person name="Tsuzuki M."/>
            <person name="Ueda T."/>
            <person name="Umeda M."/>
            <person name="Ward J.M."/>
            <person name="Watanabe Y."/>
            <person name="Yazaki K."/>
            <person name="Yokoyama R."/>
            <person name="Yoshitake Y."/>
            <person name="Yotsui I."/>
            <person name="Zachgo S."/>
            <person name="Schmutz J."/>
        </authorList>
    </citation>
    <scope>NUCLEOTIDE SEQUENCE [LARGE SCALE GENOMIC DNA]</scope>
    <source>
        <strain evidence="2">Tak-1</strain>
    </source>
</reference>
<dbReference type="EMBL" id="KZ772716">
    <property type="protein sequence ID" value="PTQ39636.1"/>
    <property type="molecule type" value="Genomic_DNA"/>
</dbReference>
<dbReference type="Gramene" id="Mp4g03970.1">
    <property type="protein sequence ID" value="Mp4g03970.1.cds1"/>
    <property type="gene ID" value="Mp4g03970"/>
</dbReference>
<accession>A0A2R6X0L4</accession>
<protein>
    <submittedName>
        <fullName evidence="1">Uncharacterized protein</fullName>
    </submittedName>
</protein>
<name>A0A2R6X0L4_MARPO</name>
<evidence type="ECO:0000313" key="2">
    <source>
        <dbReference type="Proteomes" id="UP000244005"/>
    </source>
</evidence>
<evidence type="ECO:0000313" key="1">
    <source>
        <dbReference type="EMBL" id="PTQ39636.1"/>
    </source>
</evidence>
<gene>
    <name evidence="1" type="ORF">MARPO_0044s0077</name>
</gene>
<sequence length="61" mass="6654">MLVAKGKLHLIRKTPTSTSSARSCTVTFWDQSVATLHCSLEESSIDVLCEMPGPPFQTKTS</sequence>